<dbReference type="PANTHER" id="PTHR34222:SF99">
    <property type="entry name" value="PROTEIN, PUTATIVE-RELATED"/>
    <property type="match status" value="1"/>
</dbReference>
<organism evidence="2">
    <name type="scientific">Sesamum radiatum</name>
    <name type="common">Black benniseed</name>
    <dbReference type="NCBI Taxonomy" id="300843"/>
    <lineage>
        <taxon>Eukaryota</taxon>
        <taxon>Viridiplantae</taxon>
        <taxon>Streptophyta</taxon>
        <taxon>Embryophyta</taxon>
        <taxon>Tracheophyta</taxon>
        <taxon>Spermatophyta</taxon>
        <taxon>Magnoliopsida</taxon>
        <taxon>eudicotyledons</taxon>
        <taxon>Gunneridae</taxon>
        <taxon>Pentapetalae</taxon>
        <taxon>asterids</taxon>
        <taxon>lamiids</taxon>
        <taxon>Lamiales</taxon>
        <taxon>Pedaliaceae</taxon>
        <taxon>Sesamum</taxon>
    </lineage>
</organism>
<proteinExistence type="predicted"/>
<comment type="caution">
    <text evidence="2">The sequence shown here is derived from an EMBL/GenBank/DDBJ whole genome shotgun (WGS) entry which is preliminary data.</text>
</comment>
<evidence type="ECO:0000313" key="2">
    <source>
        <dbReference type="EMBL" id="KAL0403962.1"/>
    </source>
</evidence>
<accession>A0AAW2THC0</accession>
<dbReference type="PANTHER" id="PTHR34222">
    <property type="entry name" value="GAG_PRE-INTEGRS DOMAIN-CONTAINING PROTEIN"/>
    <property type="match status" value="1"/>
</dbReference>
<dbReference type="AlphaFoldDB" id="A0AAW2THC0"/>
<sequence>MAANQTTMAETAAASSSVNTASVPESLQLHVSDHPGMILISACLTDLAILTQLLQFLMGLNDEYDHVCNQVLVMDPIPNVNKAYAMVVSVEKQHAVHMKLNDTVESAAMHVKSNFKKEDKRKGPMDKRAHYCNHCSKPGHSKDTCFKIYGTLDWYKEMIERKQRDSAQVRGNTVVAHSQEKKPADTKGSPLLHELIKLVKHNNVTPQQHDPLQANFAPDR</sequence>
<feature type="region of interest" description="Disordered" evidence="1">
    <location>
        <begin position="169"/>
        <end position="189"/>
    </location>
</feature>
<evidence type="ECO:0000256" key="1">
    <source>
        <dbReference type="SAM" id="MobiDB-lite"/>
    </source>
</evidence>
<dbReference type="EMBL" id="JACGWJ010000008">
    <property type="protein sequence ID" value="KAL0403962.1"/>
    <property type="molecule type" value="Genomic_DNA"/>
</dbReference>
<reference evidence="2" key="2">
    <citation type="journal article" date="2024" name="Plant">
        <title>Genomic evolution and insights into agronomic trait innovations of Sesamum species.</title>
        <authorList>
            <person name="Miao H."/>
            <person name="Wang L."/>
            <person name="Qu L."/>
            <person name="Liu H."/>
            <person name="Sun Y."/>
            <person name="Le M."/>
            <person name="Wang Q."/>
            <person name="Wei S."/>
            <person name="Zheng Y."/>
            <person name="Lin W."/>
            <person name="Duan Y."/>
            <person name="Cao H."/>
            <person name="Xiong S."/>
            <person name="Wang X."/>
            <person name="Wei L."/>
            <person name="Li C."/>
            <person name="Ma Q."/>
            <person name="Ju M."/>
            <person name="Zhao R."/>
            <person name="Li G."/>
            <person name="Mu C."/>
            <person name="Tian Q."/>
            <person name="Mei H."/>
            <person name="Zhang T."/>
            <person name="Gao T."/>
            <person name="Zhang H."/>
        </authorList>
    </citation>
    <scope>NUCLEOTIDE SEQUENCE</scope>
    <source>
        <strain evidence="2">G02</strain>
    </source>
</reference>
<protein>
    <submittedName>
        <fullName evidence="2">Uncharacterized protein</fullName>
    </submittedName>
</protein>
<gene>
    <name evidence="2" type="ORF">Sradi_2037000</name>
</gene>
<reference evidence="2" key="1">
    <citation type="submission" date="2020-06" db="EMBL/GenBank/DDBJ databases">
        <authorList>
            <person name="Li T."/>
            <person name="Hu X."/>
            <person name="Zhang T."/>
            <person name="Song X."/>
            <person name="Zhang H."/>
            <person name="Dai N."/>
            <person name="Sheng W."/>
            <person name="Hou X."/>
            <person name="Wei L."/>
        </authorList>
    </citation>
    <scope>NUCLEOTIDE SEQUENCE</scope>
    <source>
        <strain evidence="2">G02</strain>
        <tissue evidence="2">Leaf</tissue>
    </source>
</reference>
<name>A0AAW2THC0_SESRA</name>